<dbReference type="RefSeq" id="WP_091381964.1">
    <property type="nucleotide sequence ID" value="NZ_FNDV01000001.1"/>
</dbReference>
<dbReference type="Gene3D" id="3.30.70.360">
    <property type="match status" value="1"/>
</dbReference>
<dbReference type="OrthoDB" id="7055905at2"/>
<keyword evidence="2" id="KW-1185">Reference proteome</keyword>
<gene>
    <name evidence="1" type="ORF">SAMN05192558_111269</name>
</gene>
<dbReference type="Gene3D" id="3.40.630.10">
    <property type="entry name" value="Zn peptidases"/>
    <property type="match status" value="1"/>
</dbReference>
<protein>
    <submittedName>
        <fullName evidence="1">Acetylornithine deacetylase/Succinyl-diaminopimelate desuccinylase</fullName>
    </submittedName>
</protein>
<dbReference type="SUPFAM" id="SSF53187">
    <property type="entry name" value="Zn-dependent exopeptidases"/>
    <property type="match status" value="1"/>
</dbReference>
<dbReference type="GO" id="GO:0016787">
    <property type="term" value="F:hydrolase activity"/>
    <property type="evidence" value="ECO:0007669"/>
    <property type="project" value="InterPro"/>
</dbReference>
<reference evidence="2" key="1">
    <citation type="submission" date="2016-10" db="EMBL/GenBank/DDBJ databases">
        <authorList>
            <person name="Varghese N."/>
            <person name="Submissions S."/>
        </authorList>
    </citation>
    <scope>NUCLEOTIDE SEQUENCE [LARGE SCALE GENOMIC DNA]</scope>
    <source>
        <strain evidence="2">IBRC-M 10655</strain>
    </source>
</reference>
<sequence length="430" mass="44992">MRTADVAELTDADHKLLVRLLELPTAGPLETAEPARLWDAQFAYAESAPEFEVLHHAPADLSELRKPDVPATVREAARHAGFLDGQPNLVLRLGRERPRARTVMFNVHLDTVSGMEPVSFDGEVFRGRGAIDAKGPAVALLAGIRDAAARDPRIGGDVSVLVQAVSGEEGGAMGTFGTRPLVERGYFGALNVFCEPTGLRYLPRATASATARVRVEGFGAIDDRPGDGHNATVLLGFLAQHLAAELRGDEDGHACIAGLHTGTAHNRVYGSGELLVNLAYATESAGARLTGTLDHAVAGGVERFGALFADQPEFARTAAEARSVTTVDWIKRGLPTLSGAAPGLDAIMAAAGVPRWPDHEPAFTCDAIWMSGVPGTATAVLGPGDLAANNAHAEGEFAALADLSAFAAQVSRVLLAFADAPTGTEPDDRP</sequence>
<dbReference type="EMBL" id="FNJB01000011">
    <property type="protein sequence ID" value="SDP66762.1"/>
    <property type="molecule type" value="Genomic_DNA"/>
</dbReference>
<name>A0A1H0UKD7_9PSEU</name>
<dbReference type="STRING" id="504798.SAMN05421871_101312"/>
<proteinExistence type="predicted"/>
<organism evidence="1 2">
    <name type="scientific">Actinokineospora alba</name>
    <dbReference type="NCBI Taxonomy" id="504798"/>
    <lineage>
        <taxon>Bacteria</taxon>
        <taxon>Bacillati</taxon>
        <taxon>Actinomycetota</taxon>
        <taxon>Actinomycetes</taxon>
        <taxon>Pseudonocardiales</taxon>
        <taxon>Pseudonocardiaceae</taxon>
        <taxon>Actinokineospora</taxon>
    </lineage>
</organism>
<evidence type="ECO:0000313" key="1">
    <source>
        <dbReference type="EMBL" id="SDP66762.1"/>
    </source>
</evidence>
<dbReference type="Pfam" id="PF01546">
    <property type="entry name" value="Peptidase_M20"/>
    <property type="match status" value="1"/>
</dbReference>
<evidence type="ECO:0000313" key="2">
    <source>
        <dbReference type="Proteomes" id="UP000199651"/>
    </source>
</evidence>
<dbReference type="InterPro" id="IPR002933">
    <property type="entry name" value="Peptidase_M20"/>
</dbReference>
<dbReference type="AlphaFoldDB" id="A0A1H0UKD7"/>
<accession>A0A1H0UKD7</accession>
<dbReference type="Proteomes" id="UP000199651">
    <property type="component" value="Unassembled WGS sequence"/>
</dbReference>
<dbReference type="PANTHER" id="PTHR43808">
    <property type="entry name" value="ACETYLORNITHINE DEACETYLASE"/>
    <property type="match status" value="1"/>
</dbReference>
<dbReference type="InterPro" id="IPR050072">
    <property type="entry name" value="Peptidase_M20A"/>
</dbReference>